<dbReference type="OMA" id="HLTHSCS"/>
<sequence>GWLNELYKYNVESYHISHTQSVYVTLEGSHLRLQTPKQNISRQALHDDCFAPATFIHQRFYDLTNSKVFLLPNGLIKKRLWSKKYPICIIPCKHSRSSDLNGADDSSSSSISEEVQIFLFGRTCREKEEWFRRFYAVSVGSRWPTRTSDLVLNLHDLFKVPESPLSALPAEGKVSLEESLQAYLGYMAHVMPKDQQTSEQQINWNIEGLRRKQCDPQILWVNALISRLFWDFLREQYWCDKMREKLQKKLSKIHVPYFINELTVTGIELGSEVPFINRASKPYLDDRGLWVDLDILYQGGFYMILETKCNLMKLKKNPDVSMEETAPTMATARSAWTDSDEEDSAESSTDEEEDKPNIDPTTSDDGKNATGGGQRKFLRIVDRITQSKYFQQATEYKYIKKAMEGVSNTRLELKVELRRLCGTMAVNIPHPPSDRIWYGFRSPPHFNLSAVPKVGEREFNVSQITDWIEKKLTLEFQRVFVYPNMDDLVIPLMCDSQNSNSR</sequence>
<feature type="non-terminal residue" evidence="11">
    <location>
        <position position="1"/>
    </location>
</feature>
<evidence type="ECO:0000313" key="13">
    <source>
        <dbReference type="Proteomes" id="UP000014760"/>
    </source>
</evidence>
<keyword evidence="7" id="KW-0446">Lipid-binding</keyword>
<dbReference type="PROSITE" id="PS51847">
    <property type="entry name" value="SMP"/>
    <property type="match status" value="1"/>
</dbReference>
<keyword evidence="4" id="KW-0256">Endoplasmic reticulum</keyword>
<evidence type="ECO:0000259" key="10">
    <source>
        <dbReference type="PROSITE" id="PS51847"/>
    </source>
</evidence>
<feature type="region of interest" description="Disordered" evidence="9">
    <location>
        <begin position="320"/>
        <end position="373"/>
    </location>
</feature>
<dbReference type="FunCoup" id="R7U2I9">
    <property type="interactions" value="517"/>
</dbReference>
<keyword evidence="13" id="KW-1185">Reference proteome</keyword>
<evidence type="ECO:0000256" key="9">
    <source>
        <dbReference type="SAM" id="MobiDB-lite"/>
    </source>
</evidence>
<keyword evidence="5" id="KW-1133">Transmembrane helix</keyword>
<keyword evidence="6" id="KW-0445">Lipid transport</keyword>
<dbReference type="GO" id="GO:0006869">
    <property type="term" value="P:lipid transport"/>
    <property type="evidence" value="ECO:0007669"/>
    <property type="project" value="UniProtKB-KW"/>
</dbReference>
<protein>
    <recommendedName>
        <fullName evidence="10">SMP-LTD domain-containing protein</fullName>
    </recommendedName>
</protein>
<feature type="domain" description="SMP-LTD" evidence="10">
    <location>
        <begin position="214"/>
        <end position="491"/>
    </location>
</feature>
<reference evidence="12" key="3">
    <citation type="submission" date="2015-06" db="UniProtKB">
        <authorList>
            <consortium name="EnsemblMetazoa"/>
        </authorList>
    </citation>
    <scope>IDENTIFICATION</scope>
</reference>
<dbReference type="GO" id="GO:0008289">
    <property type="term" value="F:lipid binding"/>
    <property type="evidence" value="ECO:0007669"/>
    <property type="project" value="UniProtKB-KW"/>
</dbReference>
<dbReference type="AlphaFoldDB" id="R7U2I9"/>
<evidence type="ECO:0000256" key="7">
    <source>
        <dbReference type="ARBA" id="ARBA00023121"/>
    </source>
</evidence>
<evidence type="ECO:0000313" key="11">
    <source>
        <dbReference type="EMBL" id="ELT97380.1"/>
    </source>
</evidence>
<gene>
    <name evidence="11" type="ORF">CAPTEDRAFT_98974</name>
</gene>
<dbReference type="GO" id="GO:0005789">
    <property type="term" value="C:endoplasmic reticulum membrane"/>
    <property type="evidence" value="ECO:0007669"/>
    <property type="project" value="UniProtKB-SubCell"/>
</dbReference>
<dbReference type="EnsemblMetazoa" id="CapteT98974">
    <property type="protein sequence ID" value="CapteP98974"/>
    <property type="gene ID" value="CapteG98974"/>
</dbReference>
<evidence type="ECO:0000256" key="8">
    <source>
        <dbReference type="ARBA" id="ARBA00023136"/>
    </source>
</evidence>
<evidence type="ECO:0000256" key="4">
    <source>
        <dbReference type="ARBA" id="ARBA00022824"/>
    </source>
</evidence>
<organism evidence="11">
    <name type="scientific">Capitella teleta</name>
    <name type="common">Polychaete worm</name>
    <dbReference type="NCBI Taxonomy" id="283909"/>
    <lineage>
        <taxon>Eukaryota</taxon>
        <taxon>Metazoa</taxon>
        <taxon>Spiralia</taxon>
        <taxon>Lophotrochozoa</taxon>
        <taxon>Annelida</taxon>
        <taxon>Polychaeta</taxon>
        <taxon>Sedentaria</taxon>
        <taxon>Scolecida</taxon>
        <taxon>Capitellidae</taxon>
        <taxon>Capitella</taxon>
    </lineage>
</organism>
<evidence type="ECO:0000256" key="3">
    <source>
        <dbReference type="ARBA" id="ARBA00022692"/>
    </source>
</evidence>
<keyword evidence="2" id="KW-0813">Transport</keyword>
<keyword evidence="3" id="KW-0812">Transmembrane</keyword>
<proteinExistence type="predicted"/>
<dbReference type="EMBL" id="KB308570">
    <property type="protein sequence ID" value="ELT97380.1"/>
    <property type="molecule type" value="Genomic_DNA"/>
</dbReference>
<reference evidence="13" key="1">
    <citation type="submission" date="2012-12" db="EMBL/GenBank/DDBJ databases">
        <authorList>
            <person name="Hellsten U."/>
            <person name="Grimwood J."/>
            <person name="Chapman J.A."/>
            <person name="Shapiro H."/>
            <person name="Aerts A."/>
            <person name="Otillar R.P."/>
            <person name="Terry A.Y."/>
            <person name="Boore J.L."/>
            <person name="Simakov O."/>
            <person name="Marletaz F."/>
            <person name="Cho S.-J."/>
            <person name="Edsinger-Gonzales E."/>
            <person name="Havlak P."/>
            <person name="Kuo D.-H."/>
            <person name="Larsson T."/>
            <person name="Lv J."/>
            <person name="Arendt D."/>
            <person name="Savage R."/>
            <person name="Osoegawa K."/>
            <person name="de Jong P."/>
            <person name="Lindberg D.R."/>
            <person name="Seaver E.C."/>
            <person name="Weisblat D.A."/>
            <person name="Putnam N.H."/>
            <person name="Grigoriev I.V."/>
            <person name="Rokhsar D.S."/>
        </authorList>
    </citation>
    <scope>NUCLEOTIDE SEQUENCE</scope>
    <source>
        <strain evidence="13">I ESC-2004</strain>
    </source>
</reference>
<dbReference type="InterPro" id="IPR031468">
    <property type="entry name" value="SMP_LBD"/>
</dbReference>
<feature type="compositionally biased region" description="Acidic residues" evidence="9">
    <location>
        <begin position="338"/>
        <end position="354"/>
    </location>
</feature>
<evidence type="ECO:0000256" key="5">
    <source>
        <dbReference type="ARBA" id="ARBA00022989"/>
    </source>
</evidence>
<dbReference type="STRING" id="283909.R7U2I9"/>
<reference evidence="11 13" key="2">
    <citation type="journal article" date="2013" name="Nature">
        <title>Insights into bilaterian evolution from three spiralian genomes.</title>
        <authorList>
            <person name="Simakov O."/>
            <person name="Marletaz F."/>
            <person name="Cho S.J."/>
            <person name="Edsinger-Gonzales E."/>
            <person name="Havlak P."/>
            <person name="Hellsten U."/>
            <person name="Kuo D.H."/>
            <person name="Larsson T."/>
            <person name="Lv J."/>
            <person name="Arendt D."/>
            <person name="Savage R."/>
            <person name="Osoegawa K."/>
            <person name="de Jong P."/>
            <person name="Grimwood J."/>
            <person name="Chapman J.A."/>
            <person name="Shapiro H."/>
            <person name="Aerts A."/>
            <person name="Otillar R.P."/>
            <person name="Terry A.Y."/>
            <person name="Boore J.L."/>
            <person name="Grigoriev I.V."/>
            <person name="Lindberg D.R."/>
            <person name="Seaver E.C."/>
            <person name="Weisblat D.A."/>
            <person name="Putnam N.H."/>
            <person name="Rokhsar D.S."/>
        </authorList>
    </citation>
    <scope>NUCLEOTIDE SEQUENCE</scope>
    <source>
        <strain evidence="11 13">I ESC-2004</strain>
    </source>
</reference>
<dbReference type="OrthoDB" id="26740at2759"/>
<keyword evidence="8" id="KW-0472">Membrane</keyword>
<evidence type="ECO:0000256" key="6">
    <source>
        <dbReference type="ARBA" id="ARBA00023055"/>
    </source>
</evidence>
<dbReference type="CDD" id="cd21675">
    <property type="entry name" value="SMP_TEX2"/>
    <property type="match status" value="1"/>
</dbReference>
<dbReference type="HOGENOM" id="CLU_015992_0_0_1"/>
<evidence type="ECO:0000256" key="1">
    <source>
        <dbReference type="ARBA" id="ARBA00004586"/>
    </source>
</evidence>
<dbReference type="Proteomes" id="UP000014760">
    <property type="component" value="Unassembled WGS sequence"/>
</dbReference>
<dbReference type="PANTHER" id="PTHR13466:SF0">
    <property type="entry name" value="SMP-LTD DOMAIN-CONTAINING PROTEIN"/>
    <property type="match status" value="1"/>
</dbReference>
<dbReference type="EMBL" id="AMQN01010923">
    <property type="status" value="NOT_ANNOTATED_CDS"/>
    <property type="molecule type" value="Genomic_DNA"/>
</dbReference>
<comment type="subcellular location">
    <subcellularLocation>
        <location evidence="1">Endoplasmic reticulum membrane</location>
    </subcellularLocation>
</comment>
<accession>R7U2I9</accession>
<dbReference type="PANTHER" id="PTHR13466">
    <property type="entry name" value="TEX2 PROTEIN-RELATED"/>
    <property type="match status" value="1"/>
</dbReference>
<evidence type="ECO:0000256" key="2">
    <source>
        <dbReference type="ARBA" id="ARBA00022448"/>
    </source>
</evidence>
<evidence type="ECO:0000313" key="12">
    <source>
        <dbReference type="EnsemblMetazoa" id="CapteP98974"/>
    </source>
</evidence>
<name>R7U2I9_CAPTE</name>